<protein>
    <recommendedName>
        <fullName evidence="7">EamA domain-containing protein</fullName>
    </recommendedName>
</protein>
<evidence type="ECO:0000259" key="7">
    <source>
        <dbReference type="Pfam" id="PF00892"/>
    </source>
</evidence>
<proteinExistence type="predicted"/>
<dbReference type="EMBL" id="BLLS01000083">
    <property type="protein sequence ID" value="GFH87260.1"/>
    <property type="molecule type" value="Genomic_DNA"/>
</dbReference>
<keyword evidence="2" id="KW-1003">Cell membrane</keyword>
<evidence type="ECO:0000313" key="9">
    <source>
        <dbReference type="Proteomes" id="UP000491181"/>
    </source>
</evidence>
<feature type="transmembrane region" description="Helical" evidence="6">
    <location>
        <begin position="228"/>
        <end position="245"/>
    </location>
</feature>
<dbReference type="AlphaFoldDB" id="A0A7J0A528"/>
<feature type="domain" description="EamA" evidence="7">
    <location>
        <begin position="197"/>
        <end position="333"/>
    </location>
</feature>
<dbReference type="Proteomes" id="UP000491181">
    <property type="component" value="Unassembled WGS sequence"/>
</dbReference>
<keyword evidence="5 6" id="KW-0472">Membrane</keyword>
<reference evidence="8 9" key="1">
    <citation type="journal article" date="2020" name="Microbiome">
        <title>Single-cell genomics of uncultured bacteria reveals dietary fiber responders in the mouse gut microbiota.</title>
        <authorList>
            <person name="Chijiiwa R."/>
            <person name="Hosokawa M."/>
            <person name="Kogawa M."/>
            <person name="Nishikawa Y."/>
            <person name="Ide K."/>
            <person name="Sakanashi C."/>
            <person name="Takahashi K."/>
            <person name="Takeyama H."/>
        </authorList>
    </citation>
    <scope>NUCLEOTIDE SEQUENCE [LARGE SCALE GENOMIC DNA]</scope>
    <source>
        <strain evidence="8">IMSAGC_001</strain>
    </source>
</reference>
<feature type="domain" description="EamA" evidence="7">
    <location>
        <begin position="51"/>
        <end position="183"/>
    </location>
</feature>
<feature type="transmembrane region" description="Helical" evidence="6">
    <location>
        <begin position="112"/>
        <end position="135"/>
    </location>
</feature>
<comment type="caution">
    <text evidence="8">The sequence shown here is derived from an EMBL/GenBank/DDBJ whole genome shotgun (WGS) entry which is preliminary data.</text>
</comment>
<dbReference type="GO" id="GO:0005886">
    <property type="term" value="C:plasma membrane"/>
    <property type="evidence" value="ECO:0007669"/>
    <property type="project" value="UniProtKB-SubCell"/>
</dbReference>
<evidence type="ECO:0000256" key="4">
    <source>
        <dbReference type="ARBA" id="ARBA00022989"/>
    </source>
</evidence>
<evidence type="ECO:0000256" key="6">
    <source>
        <dbReference type="SAM" id="Phobius"/>
    </source>
</evidence>
<dbReference type="InterPro" id="IPR037185">
    <property type="entry name" value="EmrE-like"/>
</dbReference>
<feature type="transmembrane region" description="Helical" evidence="6">
    <location>
        <begin position="291"/>
        <end position="309"/>
    </location>
</feature>
<evidence type="ECO:0000256" key="2">
    <source>
        <dbReference type="ARBA" id="ARBA00022475"/>
    </source>
</evidence>
<name>A0A7J0A528_9BACE</name>
<feature type="transmembrane region" description="Helical" evidence="6">
    <location>
        <begin position="79"/>
        <end position="100"/>
    </location>
</feature>
<accession>A0A7J0A528</accession>
<dbReference type="InterPro" id="IPR000620">
    <property type="entry name" value="EamA_dom"/>
</dbReference>
<feature type="transmembrane region" description="Helical" evidence="6">
    <location>
        <begin position="251"/>
        <end position="279"/>
    </location>
</feature>
<dbReference type="SUPFAM" id="SSF103481">
    <property type="entry name" value="Multidrug resistance efflux transporter EmrE"/>
    <property type="match status" value="2"/>
</dbReference>
<dbReference type="Pfam" id="PF00892">
    <property type="entry name" value="EamA"/>
    <property type="match status" value="2"/>
</dbReference>
<organism evidence="8 9">
    <name type="scientific">Bacteroides acidifaciens</name>
    <dbReference type="NCBI Taxonomy" id="85831"/>
    <lineage>
        <taxon>Bacteria</taxon>
        <taxon>Pseudomonadati</taxon>
        <taxon>Bacteroidota</taxon>
        <taxon>Bacteroidia</taxon>
        <taxon>Bacteroidales</taxon>
        <taxon>Bacteroidaceae</taxon>
        <taxon>Bacteroides</taxon>
    </lineage>
</organism>
<feature type="transmembrane region" description="Helical" evidence="6">
    <location>
        <begin position="50"/>
        <end position="67"/>
    </location>
</feature>
<feature type="transmembrane region" description="Helical" evidence="6">
    <location>
        <begin position="315"/>
        <end position="333"/>
    </location>
</feature>
<feature type="transmembrane region" description="Helical" evidence="6">
    <location>
        <begin position="196"/>
        <end position="216"/>
    </location>
</feature>
<sequence length="348" mass="38496">MTKLLVNSSNSENTRIKNYLCSRFLFSDVIFIKKTYRKLNLVNMNKSKNLYGHLFALTANVMWGLMAPIGKSALQEFSALSVTTFRMVGAAAAFWLLSIFCKQEQVNHRDMLRIFFASLFALVFNQGVFIFGLSMTSPIDASIVTTTLPIVTMIVAAIYLKEPITNKKVLGIFVGAMGALILIMSSQAGSNGNGSLIGDLLCLTAQISFSIYLTVFKGLTQQYSAVTINKWMFVYASMCYIPFSYYDISTIQWASISTIAIIQVLYVVLGGSFLAYLCIMTAQKLLRPTVVSMYNYMQPIVATIAAIIMGIGSFGWQKGLAIALVFLGVYIVTQSKSRADFEKIGKEL</sequence>
<evidence type="ECO:0000256" key="3">
    <source>
        <dbReference type="ARBA" id="ARBA00022692"/>
    </source>
</evidence>
<gene>
    <name evidence="8" type="ORF">IMSAGC001_02685</name>
</gene>
<feature type="transmembrane region" description="Helical" evidence="6">
    <location>
        <begin position="141"/>
        <end position="160"/>
    </location>
</feature>
<dbReference type="InterPro" id="IPR050638">
    <property type="entry name" value="AA-Vitamin_Transporters"/>
</dbReference>
<keyword evidence="3 6" id="KW-0812">Transmembrane</keyword>
<keyword evidence="4 6" id="KW-1133">Transmembrane helix</keyword>
<comment type="subcellular location">
    <subcellularLocation>
        <location evidence="1">Cell membrane</location>
        <topology evidence="1">Multi-pass membrane protein</topology>
    </subcellularLocation>
</comment>
<dbReference type="PANTHER" id="PTHR32322:SF18">
    <property type="entry name" value="S-ADENOSYLMETHIONINE_S-ADENOSYLHOMOCYSTEINE TRANSPORTER"/>
    <property type="match status" value="1"/>
</dbReference>
<feature type="transmembrane region" description="Helical" evidence="6">
    <location>
        <begin position="169"/>
        <end position="190"/>
    </location>
</feature>
<evidence type="ECO:0000313" key="8">
    <source>
        <dbReference type="EMBL" id="GFH87260.1"/>
    </source>
</evidence>
<evidence type="ECO:0000256" key="1">
    <source>
        <dbReference type="ARBA" id="ARBA00004651"/>
    </source>
</evidence>
<dbReference type="PANTHER" id="PTHR32322">
    <property type="entry name" value="INNER MEMBRANE TRANSPORTER"/>
    <property type="match status" value="1"/>
</dbReference>
<evidence type="ECO:0000256" key="5">
    <source>
        <dbReference type="ARBA" id="ARBA00023136"/>
    </source>
</evidence>